<comment type="caution">
    <text evidence="2">The sequence shown here is derived from an EMBL/GenBank/DDBJ whole genome shotgun (WGS) entry which is preliminary data.</text>
</comment>
<feature type="transmembrane region" description="Helical" evidence="1">
    <location>
        <begin position="283"/>
        <end position="301"/>
    </location>
</feature>
<organism evidence="2 3">
    <name type="scientific">Sphingomonas populi</name>
    <dbReference type="NCBI Taxonomy" id="2484750"/>
    <lineage>
        <taxon>Bacteria</taxon>
        <taxon>Pseudomonadati</taxon>
        <taxon>Pseudomonadota</taxon>
        <taxon>Alphaproteobacteria</taxon>
        <taxon>Sphingomonadales</taxon>
        <taxon>Sphingomonadaceae</taxon>
        <taxon>Sphingomonas</taxon>
    </lineage>
</organism>
<keyword evidence="3" id="KW-1185">Reference proteome</keyword>
<feature type="transmembrane region" description="Helical" evidence="1">
    <location>
        <begin position="246"/>
        <end position="271"/>
    </location>
</feature>
<feature type="transmembrane region" description="Helical" evidence="1">
    <location>
        <begin position="177"/>
        <end position="202"/>
    </location>
</feature>
<feature type="transmembrane region" description="Helical" evidence="1">
    <location>
        <begin position="12"/>
        <end position="29"/>
    </location>
</feature>
<dbReference type="EMBL" id="SGIS01000023">
    <property type="protein sequence ID" value="RZF63676.1"/>
    <property type="molecule type" value="Genomic_DNA"/>
</dbReference>
<feature type="transmembrane region" description="Helical" evidence="1">
    <location>
        <begin position="34"/>
        <end position="54"/>
    </location>
</feature>
<evidence type="ECO:0000313" key="3">
    <source>
        <dbReference type="Proteomes" id="UP000292085"/>
    </source>
</evidence>
<evidence type="ECO:0000256" key="1">
    <source>
        <dbReference type="SAM" id="Phobius"/>
    </source>
</evidence>
<dbReference type="Proteomes" id="UP000292085">
    <property type="component" value="Unassembled WGS sequence"/>
</dbReference>
<gene>
    <name evidence="2" type="ORF">EWE75_15225</name>
</gene>
<keyword evidence="1" id="KW-0812">Transmembrane</keyword>
<keyword evidence="1" id="KW-0472">Membrane</keyword>
<reference evidence="2 3" key="1">
    <citation type="submission" date="2019-02" db="EMBL/GenBank/DDBJ databases">
        <authorList>
            <person name="Li Y."/>
        </authorList>
    </citation>
    <scope>NUCLEOTIDE SEQUENCE [LARGE SCALE GENOMIC DNA]</scope>
    <source>
        <strain evidence="2 3">3-7</strain>
    </source>
</reference>
<feature type="transmembrane region" description="Helical" evidence="1">
    <location>
        <begin position="214"/>
        <end position="234"/>
    </location>
</feature>
<sequence>MHLHPPVPKTPYLGVHGSGSSSLVAGFVVERGAVIRAVAFAAATGTILGLVTWWNIPAGRGSSSDVWPIVSALLAIAIAVPVFQTWQRDGTPRLPYPVVHRHAWTGIVRWFAAWVFVAVVWMLALLLGELFALIGLGGLRRLLGEGWMVYLLTGAALGGAIGLLRDRVTVLTLLQRVVTTILAMLAPVLAAGLLVFLAALPFTGLAPMWEATRATTPILLCCIAAALILTNAVIGDTQTHEPRQPVLRASAMVLAGTMLPLGIIAAISTGLRIHQHGLSPDRLWALTFVMLACAYGTAYAVALVRRRTGLAADIRRDNLRLAIGVGGVALLLATPLVAFGRLSTRDQLARLESGTVSPEAFDWTALRFDFGRSGEAATRWYALNSPDKRIRVGAATALAMTTPSRFLPTGEPTSIDESRLIVLPRGAALPPGLRARLPHYDACFTYDRCAVLMQAGGHEAVIVNGVRVHLWREARDASKTAQWVQAPSGAAQLSETAKAAFDRGEVEMRTVTRRQIFLAGQPVGEPFE</sequence>
<feature type="transmembrane region" description="Helical" evidence="1">
    <location>
        <begin position="107"/>
        <end position="127"/>
    </location>
</feature>
<name>A0A4Q6Y3I4_9SPHN</name>
<protein>
    <submittedName>
        <fullName evidence="2">DUF4153 domain-containing protein</fullName>
    </submittedName>
</protein>
<evidence type="ECO:0000313" key="2">
    <source>
        <dbReference type="EMBL" id="RZF63676.1"/>
    </source>
</evidence>
<accession>A0A4Q6Y3I4</accession>
<proteinExistence type="predicted"/>
<feature type="transmembrane region" description="Helical" evidence="1">
    <location>
        <begin position="147"/>
        <end position="165"/>
    </location>
</feature>
<dbReference type="OrthoDB" id="7402611at2"/>
<feature type="transmembrane region" description="Helical" evidence="1">
    <location>
        <begin position="66"/>
        <end position="86"/>
    </location>
</feature>
<feature type="transmembrane region" description="Helical" evidence="1">
    <location>
        <begin position="321"/>
        <end position="340"/>
    </location>
</feature>
<keyword evidence="1" id="KW-1133">Transmembrane helix</keyword>
<dbReference type="AlphaFoldDB" id="A0A4Q6Y3I4"/>